<accession>A0AA88KLV3</accession>
<protein>
    <recommendedName>
        <fullName evidence="2">Thioredoxin</fullName>
    </recommendedName>
</protein>
<dbReference type="PROSITE" id="PS00194">
    <property type="entry name" value="THIOREDOXIN_1"/>
    <property type="match status" value="1"/>
</dbReference>
<dbReference type="InterPro" id="IPR013766">
    <property type="entry name" value="Thioredoxin_domain"/>
</dbReference>
<dbReference type="Proteomes" id="UP000816034">
    <property type="component" value="Unassembled WGS sequence"/>
</dbReference>
<evidence type="ECO:0000313" key="6">
    <source>
        <dbReference type="EMBL" id="KAG2388300.1"/>
    </source>
</evidence>
<dbReference type="PROSITE" id="PS51352">
    <property type="entry name" value="THIOREDOXIN_2"/>
    <property type="match status" value="1"/>
</dbReference>
<keyword evidence="7" id="KW-1185">Reference proteome</keyword>
<comment type="caution">
    <text evidence="6">The sequence shown here is derived from an EMBL/GenBank/DDBJ whole genome shotgun (WGS) entry which is preliminary data.</text>
</comment>
<dbReference type="InterPro" id="IPR005746">
    <property type="entry name" value="Thioredoxin"/>
</dbReference>
<name>A0AA88KLV3_NAELO</name>
<dbReference type="NCBIfam" id="TIGR01068">
    <property type="entry name" value="thioredoxin"/>
    <property type="match status" value="1"/>
</dbReference>
<keyword evidence="1 4" id="KW-1015">Disulfide bond</keyword>
<feature type="active site" description="Nucleophile" evidence="3">
    <location>
        <position position="31"/>
    </location>
</feature>
<evidence type="ECO:0000256" key="1">
    <source>
        <dbReference type="ARBA" id="ARBA00023157"/>
    </source>
</evidence>
<gene>
    <name evidence="6" type="ORF">C9374_000464</name>
</gene>
<dbReference type="InterPro" id="IPR036249">
    <property type="entry name" value="Thioredoxin-like_sf"/>
</dbReference>
<feature type="domain" description="Thioredoxin" evidence="5">
    <location>
        <begin position="1"/>
        <end position="104"/>
    </location>
</feature>
<dbReference type="PIRSF" id="PIRSF000077">
    <property type="entry name" value="Thioredoxin"/>
    <property type="match status" value="1"/>
</dbReference>
<dbReference type="EMBL" id="PYSW02000010">
    <property type="protein sequence ID" value="KAG2388300.1"/>
    <property type="molecule type" value="Genomic_DNA"/>
</dbReference>
<reference evidence="6 7" key="1">
    <citation type="journal article" date="2018" name="BMC Genomics">
        <title>The genome of Naegleria lovaniensis, the basis for a comparative approach to unravel pathogenicity factors of the human pathogenic amoeba N. fowleri.</title>
        <authorList>
            <person name="Liechti N."/>
            <person name="Schurch N."/>
            <person name="Bruggmann R."/>
            <person name="Wittwer M."/>
        </authorList>
    </citation>
    <scope>NUCLEOTIDE SEQUENCE [LARGE SCALE GENOMIC DNA]</scope>
    <source>
        <strain evidence="6 7">ATCC 30569</strain>
    </source>
</reference>
<dbReference type="Gene3D" id="3.40.30.10">
    <property type="entry name" value="Glutaredoxin"/>
    <property type="match status" value="1"/>
</dbReference>
<feature type="site" description="Deprotonates C-terminal active site Cys" evidence="3">
    <location>
        <position position="25"/>
    </location>
</feature>
<sequence length="104" mass="11713">MVHKVDTLQELKDKIKNHSGLVVIDFFAEWCGPCKRIAPKIEEWAKKYESVLFLKVDVDVNDEAASEYAVEAMPTFVFVKNGSKIETVVGANESALLNLIEKNK</sequence>
<dbReference type="GO" id="GO:0015035">
    <property type="term" value="F:protein-disulfide reductase activity"/>
    <property type="evidence" value="ECO:0007669"/>
    <property type="project" value="InterPro"/>
</dbReference>
<feature type="site" description="Contributes to redox potential value" evidence="3">
    <location>
        <position position="32"/>
    </location>
</feature>
<proteinExistence type="inferred from homology"/>
<dbReference type="FunFam" id="3.40.30.10:FF:000245">
    <property type="entry name" value="Thioredoxin"/>
    <property type="match status" value="1"/>
</dbReference>
<evidence type="ECO:0000256" key="4">
    <source>
        <dbReference type="PIRSR" id="PIRSR000077-4"/>
    </source>
</evidence>
<evidence type="ECO:0000313" key="7">
    <source>
        <dbReference type="Proteomes" id="UP000816034"/>
    </source>
</evidence>
<evidence type="ECO:0000256" key="3">
    <source>
        <dbReference type="PIRSR" id="PIRSR000077-1"/>
    </source>
</evidence>
<evidence type="ECO:0000259" key="5">
    <source>
        <dbReference type="PROSITE" id="PS51352"/>
    </source>
</evidence>
<dbReference type="Pfam" id="PF00085">
    <property type="entry name" value="Thioredoxin"/>
    <property type="match status" value="1"/>
</dbReference>
<dbReference type="PANTHER" id="PTHR46115">
    <property type="entry name" value="THIOREDOXIN-LIKE PROTEIN 1"/>
    <property type="match status" value="1"/>
</dbReference>
<organism evidence="6 7">
    <name type="scientific">Naegleria lovaniensis</name>
    <name type="common">Amoeba</name>
    <dbReference type="NCBI Taxonomy" id="51637"/>
    <lineage>
        <taxon>Eukaryota</taxon>
        <taxon>Discoba</taxon>
        <taxon>Heterolobosea</taxon>
        <taxon>Tetramitia</taxon>
        <taxon>Eutetramitia</taxon>
        <taxon>Vahlkampfiidae</taxon>
        <taxon>Naegleria</taxon>
    </lineage>
</organism>
<dbReference type="AlphaFoldDB" id="A0AA88KLV3"/>
<comment type="similarity">
    <text evidence="2">Belongs to the thioredoxin family.</text>
</comment>
<feature type="disulfide bond" description="Redox-active" evidence="4">
    <location>
        <begin position="31"/>
        <end position="34"/>
    </location>
</feature>
<keyword evidence="4" id="KW-0676">Redox-active center</keyword>
<dbReference type="CDD" id="cd02947">
    <property type="entry name" value="TRX_family"/>
    <property type="match status" value="1"/>
</dbReference>
<feature type="site" description="Contributes to redox potential value" evidence="3">
    <location>
        <position position="33"/>
    </location>
</feature>
<dbReference type="InterPro" id="IPR017937">
    <property type="entry name" value="Thioredoxin_CS"/>
</dbReference>
<dbReference type="RefSeq" id="XP_044552292.1">
    <property type="nucleotide sequence ID" value="XM_044694301.1"/>
</dbReference>
<feature type="active site" description="Nucleophile" evidence="3">
    <location>
        <position position="34"/>
    </location>
</feature>
<dbReference type="PRINTS" id="PR00421">
    <property type="entry name" value="THIOREDOXIN"/>
</dbReference>
<dbReference type="GeneID" id="68092926"/>
<evidence type="ECO:0000256" key="2">
    <source>
        <dbReference type="PIRNR" id="PIRNR000077"/>
    </source>
</evidence>
<dbReference type="SUPFAM" id="SSF52833">
    <property type="entry name" value="Thioredoxin-like"/>
    <property type="match status" value="1"/>
</dbReference>